<dbReference type="PANTHER" id="PTHR10032">
    <property type="entry name" value="ZINC FINGER PROTEIN WITH KRAB AND SCAN DOMAINS"/>
    <property type="match status" value="1"/>
</dbReference>
<sequence length="338" mass="35917">MATITNATNEAEANAETISDIQNYLQSFNKEIGEASTNDAAGTTTFYTIDTSQVLGTTGNAEDTLSTAGNTATVTATTDAADGAGYQTLALLPDGGGYVLIMQPSVGQAQGQVQIPVTGNASPMVTTGSPTISLPSGISVAAVTSSLTPSAAVSVLTADCEPKNDKRNSQLSSLTRIKKEKSDSDKQNDISVYDFDDVNPPQTQELEDECEDEEEGDINEGDELDQSSIGDMKPILGTPKNKRIAKKSPGSIAKKTKMCAPASTPGQNQHMCNYCNYTSSKRYLLSRHMKSHSEERPHKCGICERGFKTIASLQNHVNTHTGVRPHGCKYCEAAFTTS</sequence>
<feature type="domain" description="C2H2-type" evidence="9">
    <location>
        <begin position="298"/>
        <end position="325"/>
    </location>
</feature>
<dbReference type="OrthoDB" id="6514753at2759"/>
<evidence type="ECO:0000313" key="11">
    <source>
        <dbReference type="Proteomes" id="UP000288716"/>
    </source>
</evidence>
<feature type="non-terminal residue" evidence="10">
    <location>
        <position position="338"/>
    </location>
</feature>
<evidence type="ECO:0000256" key="7">
    <source>
        <dbReference type="PROSITE-ProRule" id="PRU00042"/>
    </source>
</evidence>
<evidence type="ECO:0000259" key="9">
    <source>
        <dbReference type="PROSITE" id="PS50157"/>
    </source>
</evidence>
<dbReference type="InterPro" id="IPR013087">
    <property type="entry name" value="Znf_C2H2_type"/>
</dbReference>
<proteinExistence type="predicted"/>
<organism evidence="10 11">
    <name type="scientific">Leptotrombidium deliense</name>
    <dbReference type="NCBI Taxonomy" id="299467"/>
    <lineage>
        <taxon>Eukaryota</taxon>
        <taxon>Metazoa</taxon>
        <taxon>Ecdysozoa</taxon>
        <taxon>Arthropoda</taxon>
        <taxon>Chelicerata</taxon>
        <taxon>Arachnida</taxon>
        <taxon>Acari</taxon>
        <taxon>Acariformes</taxon>
        <taxon>Trombidiformes</taxon>
        <taxon>Prostigmata</taxon>
        <taxon>Anystina</taxon>
        <taxon>Parasitengona</taxon>
        <taxon>Trombiculoidea</taxon>
        <taxon>Trombiculidae</taxon>
        <taxon>Leptotrombidium</taxon>
    </lineage>
</organism>
<evidence type="ECO:0000256" key="4">
    <source>
        <dbReference type="ARBA" id="ARBA00022771"/>
    </source>
</evidence>
<dbReference type="Pfam" id="PF13894">
    <property type="entry name" value="zf-C2H2_4"/>
    <property type="match status" value="1"/>
</dbReference>
<dbReference type="PANTHER" id="PTHR10032:SF271">
    <property type="entry name" value="RH12261P-RELATED"/>
    <property type="match status" value="1"/>
</dbReference>
<evidence type="ECO:0000313" key="10">
    <source>
        <dbReference type="EMBL" id="RWS19874.1"/>
    </source>
</evidence>
<dbReference type="FunFam" id="3.30.160.60:FF:004176">
    <property type="match status" value="1"/>
</dbReference>
<gene>
    <name evidence="10" type="ORF">B4U80_11145</name>
</gene>
<dbReference type="PROSITE" id="PS00028">
    <property type="entry name" value="ZINC_FINGER_C2H2_1"/>
    <property type="match status" value="1"/>
</dbReference>
<feature type="region of interest" description="Disordered" evidence="8">
    <location>
        <begin position="162"/>
        <end position="252"/>
    </location>
</feature>
<feature type="compositionally biased region" description="Acidic residues" evidence="8">
    <location>
        <begin position="205"/>
        <end position="225"/>
    </location>
</feature>
<evidence type="ECO:0000256" key="8">
    <source>
        <dbReference type="SAM" id="MobiDB-lite"/>
    </source>
</evidence>
<keyword evidence="4 7" id="KW-0863">Zinc-finger</keyword>
<dbReference type="STRING" id="299467.A0A443RXD2"/>
<dbReference type="GO" id="GO:0000978">
    <property type="term" value="F:RNA polymerase II cis-regulatory region sequence-specific DNA binding"/>
    <property type="evidence" value="ECO:0007669"/>
    <property type="project" value="TreeGrafter"/>
</dbReference>
<evidence type="ECO:0000256" key="3">
    <source>
        <dbReference type="ARBA" id="ARBA00022737"/>
    </source>
</evidence>
<dbReference type="InterPro" id="IPR027756">
    <property type="entry name" value="Ovo-like"/>
</dbReference>
<comment type="subcellular location">
    <subcellularLocation>
        <location evidence="1">Nucleus</location>
    </subcellularLocation>
</comment>
<dbReference type="Gene3D" id="3.30.160.60">
    <property type="entry name" value="Classic Zinc Finger"/>
    <property type="match status" value="1"/>
</dbReference>
<dbReference type="GO" id="GO:0005634">
    <property type="term" value="C:nucleus"/>
    <property type="evidence" value="ECO:0007669"/>
    <property type="project" value="UniProtKB-SubCell"/>
</dbReference>
<accession>A0A443RXD2</accession>
<evidence type="ECO:0000256" key="6">
    <source>
        <dbReference type="ARBA" id="ARBA00023242"/>
    </source>
</evidence>
<evidence type="ECO:0000256" key="2">
    <source>
        <dbReference type="ARBA" id="ARBA00022723"/>
    </source>
</evidence>
<dbReference type="AlphaFoldDB" id="A0A443RXD2"/>
<dbReference type="SUPFAM" id="SSF57667">
    <property type="entry name" value="beta-beta-alpha zinc fingers"/>
    <property type="match status" value="2"/>
</dbReference>
<dbReference type="SMART" id="SM00355">
    <property type="entry name" value="ZnF_C2H2"/>
    <property type="match status" value="2"/>
</dbReference>
<dbReference type="EMBL" id="NCKV01022018">
    <property type="protein sequence ID" value="RWS19874.1"/>
    <property type="molecule type" value="Genomic_DNA"/>
</dbReference>
<keyword evidence="2" id="KW-0479">Metal-binding</keyword>
<evidence type="ECO:0000256" key="5">
    <source>
        <dbReference type="ARBA" id="ARBA00022833"/>
    </source>
</evidence>
<dbReference type="GO" id="GO:0000981">
    <property type="term" value="F:DNA-binding transcription factor activity, RNA polymerase II-specific"/>
    <property type="evidence" value="ECO:0007669"/>
    <property type="project" value="TreeGrafter"/>
</dbReference>
<protein>
    <submittedName>
        <fullName evidence="10">Zinc-finger double domain containing protein 12-like protein</fullName>
    </submittedName>
</protein>
<dbReference type="GO" id="GO:0008270">
    <property type="term" value="F:zinc ion binding"/>
    <property type="evidence" value="ECO:0007669"/>
    <property type="project" value="UniProtKB-KW"/>
</dbReference>
<dbReference type="VEuPathDB" id="VectorBase:LDEU012166"/>
<dbReference type="InterPro" id="IPR036236">
    <property type="entry name" value="Znf_C2H2_sf"/>
</dbReference>
<dbReference type="Proteomes" id="UP000288716">
    <property type="component" value="Unassembled WGS sequence"/>
</dbReference>
<keyword evidence="5" id="KW-0862">Zinc</keyword>
<keyword evidence="6" id="KW-0539">Nucleus</keyword>
<dbReference type="PROSITE" id="PS50157">
    <property type="entry name" value="ZINC_FINGER_C2H2_2"/>
    <property type="match status" value="2"/>
</dbReference>
<keyword evidence="3" id="KW-0677">Repeat</keyword>
<reference evidence="10 11" key="1">
    <citation type="journal article" date="2018" name="Gigascience">
        <title>Genomes of trombidid mites reveal novel predicted allergens and laterally-transferred genes associated with secondary metabolism.</title>
        <authorList>
            <person name="Dong X."/>
            <person name="Chaisiri K."/>
            <person name="Xia D."/>
            <person name="Armstrong S.D."/>
            <person name="Fang Y."/>
            <person name="Donnelly M.J."/>
            <person name="Kadowaki T."/>
            <person name="McGarry J.W."/>
            <person name="Darby A.C."/>
            <person name="Makepeace B.L."/>
        </authorList>
    </citation>
    <scope>NUCLEOTIDE SEQUENCE [LARGE SCALE GENOMIC DNA]</scope>
    <source>
        <strain evidence="10">UoL-UT</strain>
    </source>
</reference>
<feature type="domain" description="C2H2-type" evidence="9">
    <location>
        <begin position="270"/>
        <end position="297"/>
    </location>
</feature>
<evidence type="ECO:0000256" key="1">
    <source>
        <dbReference type="ARBA" id="ARBA00004123"/>
    </source>
</evidence>
<name>A0A443RXD2_9ACAR</name>
<comment type="caution">
    <text evidence="10">The sequence shown here is derived from an EMBL/GenBank/DDBJ whole genome shotgun (WGS) entry which is preliminary data.</text>
</comment>
<keyword evidence="11" id="KW-1185">Reference proteome</keyword>